<gene>
    <name evidence="4" type="ORF">Tco_1053767</name>
</gene>
<evidence type="ECO:0000313" key="4">
    <source>
        <dbReference type="EMBL" id="GJT79425.1"/>
    </source>
</evidence>
<reference evidence="4" key="1">
    <citation type="journal article" date="2022" name="Int. J. Mol. Sci.">
        <title>Draft Genome of Tanacetum Coccineum: Genomic Comparison of Closely Related Tanacetum-Family Plants.</title>
        <authorList>
            <person name="Yamashiro T."/>
            <person name="Shiraishi A."/>
            <person name="Nakayama K."/>
            <person name="Satake H."/>
        </authorList>
    </citation>
    <scope>NUCLEOTIDE SEQUENCE</scope>
</reference>
<dbReference type="Gene3D" id="2.40.70.10">
    <property type="entry name" value="Acid Proteases"/>
    <property type="match status" value="1"/>
</dbReference>
<dbReference type="CDD" id="cd00303">
    <property type="entry name" value="retropepsin_like"/>
    <property type="match status" value="1"/>
</dbReference>
<dbReference type="EMBL" id="BQNB010018898">
    <property type="protein sequence ID" value="GJT79425.1"/>
    <property type="molecule type" value="Genomic_DNA"/>
</dbReference>
<accession>A0ABQ5GWF8</accession>
<name>A0ABQ5GWF8_9ASTR</name>
<dbReference type="InterPro" id="IPR021109">
    <property type="entry name" value="Peptidase_aspartic_dom_sf"/>
</dbReference>
<dbReference type="PANTHER" id="PTHR33067">
    <property type="entry name" value="RNA-DIRECTED DNA POLYMERASE-RELATED"/>
    <property type="match status" value="1"/>
</dbReference>
<dbReference type="Pfam" id="PF13976">
    <property type="entry name" value="gag_pre-integrs"/>
    <property type="match status" value="1"/>
</dbReference>
<dbReference type="InterPro" id="IPR036875">
    <property type="entry name" value="Znf_CCHC_sf"/>
</dbReference>
<sequence>MASQDARLSKFEANFKQQQSEMTNKIDTVLKAITDRIAGALPSDTVKNPKLSTTLVLSTRSYPTIDLQCSSHPSNSINAIKAHFKEATISQTSLRQPKIETEPQQPEEPEPTLEDEFQDLHFNLPAKSGSTFVQGEIPAKMKDPRLFTLPCRLGDSKPFDTLADLGSCVNIIPLYLFKKLNIGLLEETDHIFGLADGTKSYPVGIVKDVEVHIGKLKLLNNFYVIDMKKDPETPLLVGRRFLATSNTVIDCRMAKIAVGERITRKDFLDCHLPEEWEIARDAELNLFKDTLVFRRMVEFLGAIPINLKSNMWESEDLIKKPINWDKPPKNGGEAWHAKIILIDPDGEEFTETLQSIPTTRKLSEKESTREIIDLDHFYDMCKDVQLDHILVSEPDYPIWEVIQNRNGPISITTDTQGQIKVLPPRTAEEILARERERKARTTLLMALPEDHLAKFHKITDAKEMWDTIKSRFEGLHKGYDRFQSLLSQLEIHGSRTKPGVDSLNFKDLFSKEYDDLYNNLRVFENDIKGSTASLSSTQNVAFVFENTSSTNDVSTAYNVSTPSGGHDFDENEKVLQKTDRKLQFNAKEPVGFDKTKVECYNCHKTGHFAREYRTKGNQDSRRRDAWNLEIKDERKSLSLREGEEDKALMALQMLRLQNRENQLVMHDRNNKALLKSLKQVEAIIVVSTTFNFGRRIYKVYENRLDDKTDVLTYHKKLLAEAQKEKEDLKAKVEKWHTSSKNLGNLHASGPDIEIDYSQFTYGPKQSQPSKSDFDTCESDCSVKTHESLPEPTVNEPKVVNHYGMYDAPIPLRINTTRASGTKNVSIARHSLNRQAILTSAAMKVNTVKPIVNRHITGNQHAYLADLSRLNGGPVAFEEHFNLFSVSQMCDKKNKVLFTDSECLVLSPEFKLPDENQVLLRIPRQNNMYSFNLENIVLSGGLACLIAKVTIDESNKWHRRLGYVNFKNLNKLVKGNLVRGLPSKIFQNDYTCVACQKGKQHKVFCKAKSVSSISHSLQLLHMDLFGPTSVRSLNHKSYFLVITDDFSRSENQANKHAGPQEANQNAGTEDIIDAGDSKKKDESAQDYFVLPIWSSYSSTVKRSIAKISGEYSRKEFAQQTEDLLLQARVAQPSSSNIVNTASTPVSTASTDSDLPNPDQDD</sequence>
<evidence type="ECO:0000256" key="1">
    <source>
        <dbReference type="SAM" id="Coils"/>
    </source>
</evidence>
<dbReference type="PANTHER" id="PTHR33067:SF31">
    <property type="entry name" value="RNA-DIRECTED DNA POLYMERASE"/>
    <property type="match status" value="1"/>
</dbReference>
<organism evidence="4 5">
    <name type="scientific">Tanacetum coccineum</name>
    <dbReference type="NCBI Taxonomy" id="301880"/>
    <lineage>
        <taxon>Eukaryota</taxon>
        <taxon>Viridiplantae</taxon>
        <taxon>Streptophyta</taxon>
        <taxon>Embryophyta</taxon>
        <taxon>Tracheophyta</taxon>
        <taxon>Spermatophyta</taxon>
        <taxon>Magnoliopsida</taxon>
        <taxon>eudicotyledons</taxon>
        <taxon>Gunneridae</taxon>
        <taxon>Pentapetalae</taxon>
        <taxon>asterids</taxon>
        <taxon>campanulids</taxon>
        <taxon>Asterales</taxon>
        <taxon>Asteraceae</taxon>
        <taxon>Asteroideae</taxon>
        <taxon>Anthemideae</taxon>
        <taxon>Anthemidinae</taxon>
        <taxon>Tanacetum</taxon>
    </lineage>
</organism>
<dbReference type="Proteomes" id="UP001151760">
    <property type="component" value="Unassembled WGS sequence"/>
</dbReference>
<proteinExistence type="predicted"/>
<dbReference type="Gene3D" id="4.10.60.10">
    <property type="entry name" value="Zinc finger, CCHC-type"/>
    <property type="match status" value="1"/>
</dbReference>
<dbReference type="SUPFAM" id="SSF57756">
    <property type="entry name" value="Retrovirus zinc finger-like domains"/>
    <property type="match status" value="1"/>
</dbReference>
<evidence type="ECO:0000313" key="5">
    <source>
        <dbReference type="Proteomes" id="UP001151760"/>
    </source>
</evidence>
<protein>
    <submittedName>
        <fullName evidence="4">Ribonuclease H-like domain-containing protein</fullName>
    </submittedName>
</protein>
<feature type="region of interest" description="Disordered" evidence="2">
    <location>
        <begin position="91"/>
        <end position="112"/>
    </location>
</feature>
<feature type="domain" description="GAG-pre-integrase" evidence="3">
    <location>
        <begin position="926"/>
        <end position="999"/>
    </location>
</feature>
<dbReference type="InterPro" id="IPR025724">
    <property type="entry name" value="GAG-pre-integrase_dom"/>
</dbReference>
<feature type="compositionally biased region" description="Polar residues" evidence="2">
    <location>
        <begin position="1130"/>
        <end position="1152"/>
    </location>
</feature>
<keyword evidence="1" id="KW-0175">Coiled coil</keyword>
<evidence type="ECO:0000259" key="3">
    <source>
        <dbReference type="Pfam" id="PF13976"/>
    </source>
</evidence>
<keyword evidence="5" id="KW-1185">Reference proteome</keyword>
<comment type="caution">
    <text evidence="4">The sequence shown here is derived from an EMBL/GenBank/DDBJ whole genome shotgun (WGS) entry which is preliminary data.</text>
</comment>
<feature type="coiled-coil region" evidence="1">
    <location>
        <begin position="711"/>
        <end position="738"/>
    </location>
</feature>
<feature type="region of interest" description="Disordered" evidence="2">
    <location>
        <begin position="1129"/>
        <end position="1160"/>
    </location>
</feature>
<evidence type="ECO:0000256" key="2">
    <source>
        <dbReference type="SAM" id="MobiDB-lite"/>
    </source>
</evidence>
<reference evidence="4" key="2">
    <citation type="submission" date="2022-01" db="EMBL/GenBank/DDBJ databases">
        <authorList>
            <person name="Yamashiro T."/>
            <person name="Shiraishi A."/>
            <person name="Satake H."/>
            <person name="Nakayama K."/>
        </authorList>
    </citation>
    <scope>NUCLEOTIDE SEQUENCE</scope>
</reference>